<dbReference type="STRING" id="1105111.MCE_04790"/>
<dbReference type="HOGENOM" id="CLU_2864952_0_0_5"/>
<dbReference type="EMBL" id="CP003334">
    <property type="protein sequence ID" value="AFC69839.1"/>
    <property type="molecule type" value="Genomic_DNA"/>
</dbReference>
<feature type="domain" description="SWI2/SNF2 ATPase" evidence="1">
    <location>
        <begin position="6"/>
        <end position="46"/>
    </location>
</feature>
<dbReference type="InterPro" id="IPR040980">
    <property type="entry name" value="SWI2_SNF2"/>
</dbReference>
<dbReference type="KEGG" id="ram:MCE_04790"/>
<accession>H8K5P5</accession>
<organism evidence="2 3">
    <name type="scientific">Rickettsia amblyommatis (strain GAT-30V)</name>
    <name type="common">Rickettsia amblyommii</name>
    <dbReference type="NCBI Taxonomy" id="1105111"/>
    <lineage>
        <taxon>Bacteria</taxon>
        <taxon>Pseudomonadati</taxon>
        <taxon>Pseudomonadota</taxon>
        <taxon>Alphaproteobacteria</taxon>
        <taxon>Rickettsiales</taxon>
        <taxon>Rickettsiaceae</taxon>
        <taxon>Rickettsieae</taxon>
        <taxon>Rickettsia</taxon>
        <taxon>spotted fever group</taxon>
    </lineage>
</organism>
<proteinExistence type="predicted"/>
<evidence type="ECO:0000313" key="3">
    <source>
        <dbReference type="Proteomes" id="UP000008005"/>
    </source>
</evidence>
<dbReference type="RefSeq" id="WP_014392356.1">
    <property type="nucleotide sequence ID" value="NC_017028.1"/>
</dbReference>
<dbReference type="AlphaFoldDB" id="H8K5P5"/>
<dbReference type="Proteomes" id="UP000008005">
    <property type="component" value="Chromosome"/>
</dbReference>
<gene>
    <name evidence="2" type="ordered locus">MCE_04790</name>
</gene>
<dbReference type="Pfam" id="PF18766">
    <property type="entry name" value="SWI2_SNF2"/>
    <property type="match status" value="1"/>
</dbReference>
<evidence type="ECO:0000313" key="2">
    <source>
        <dbReference type="EMBL" id="AFC69839.1"/>
    </source>
</evidence>
<reference evidence="3" key="1">
    <citation type="submission" date="2012-02" db="EMBL/GenBank/DDBJ databases">
        <title>Complete genome sequence of Candidatus Rickettsia amblyommii strain GAT-30V.</title>
        <authorList>
            <person name="Johnson S.L."/>
            <person name="Munk A.C."/>
            <person name="Han S."/>
            <person name="Bruce D.C."/>
            <person name="Dasch G.A."/>
        </authorList>
    </citation>
    <scope>NUCLEOTIDE SEQUENCE [LARGE SCALE GENOMIC DNA]</scope>
    <source>
        <strain evidence="3">GAT-30V</strain>
    </source>
</reference>
<reference evidence="2 3" key="2">
    <citation type="journal article" date="2016" name="Int. J. Syst. Evol. Microbiol.">
        <title>Rickettsia amblyommatis sp. nov., a spotted fever group Rickettsia associated with multiple species of Amblyomma ticks in North, Central and South America.</title>
        <authorList>
            <person name="Karpathy S.E."/>
            <person name="Slater K.S."/>
            <person name="Goldsmith C.S."/>
            <person name="Nicholson W.L."/>
            <person name="Paddock C.D."/>
        </authorList>
    </citation>
    <scope>NUCLEOTIDE SEQUENCE [LARGE SCALE GENOMIC DNA]</scope>
    <source>
        <strain evidence="2 3">GAT-30V</strain>
    </source>
</reference>
<sequence length="64" mass="7396">MLYSIIGTPLLKEQQNTMRKFGGLIHKYTIKDALKDNMIIPFFMKGVLFGNILKMNHCLINILI</sequence>
<name>H8K5P5_RICAG</name>
<evidence type="ECO:0000259" key="1">
    <source>
        <dbReference type="Pfam" id="PF18766"/>
    </source>
</evidence>
<protein>
    <submittedName>
        <fullName evidence="2">Type I site-specific restriction-modification system, R (Restriction) subunit</fullName>
    </submittedName>
</protein>